<keyword evidence="2" id="KW-1185">Reference proteome</keyword>
<dbReference type="InterPro" id="IPR011992">
    <property type="entry name" value="EF-hand-dom_pair"/>
</dbReference>
<name>A0A3S5AG27_9PLAT</name>
<evidence type="ECO:0008006" key="3">
    <source>
        <dbReference type="Google" id="ProtNLM"/>
    </source>
</evidence>
<accession>A0A3S5AG27</accession>
<evidence type="ECO:0000313" key="2">
    <source>
        <dbReference type="Proteomes" id="UP000784294"/>
    </source>
</evidence>
<dbReference type="AlphaFoldDB" id="A0A3S5AG27"/>
<evidence type="ECO:0000313" key="1">
    <source>
        <dbReference type="EMBL" id="VEL15591.1"/>
    </source>
</evidence>
<proteinExistence type="predicted"/>
<dbReference type="Proteomes" id="UP000784294">
    <property type="component" value="Unassembled WGS sequence"/>
</dbReference>
<protein>
    <recommendedName>
        <fullName evidence="3">EF-hand domain-containing protein</fullName>
    </recommendedName>
</protein>
<gene>
    <name evidence="1" type="ORF">PXEA_LOCUS9031</name>
</gene>
<comment type="caution">
    <text evidence="1">The sequence shown here is derived from an EMBL/GenBank/DDBJ whole genome shotgun (WGS) entry which is preliminary data.</text>
</comment>
<dbReference type="EMBL" id="CAAALY010025142">
    <property type="protein sequence ID" value="VEL15591.1"/>
    <property type="molecule type" value="Genomic_DNA"/>
</dbReference>
<sequence>MLQASAVEQASFIDPGPHRPVHEVRGIVASLISNNYALFEAAFRQIDTLNSGRLTQDQMYQLLKRYEIIRNTFTRTPCIA</sequence>
<reference evidence="1" key="1">
    <citation type="submission" date="2018-11" db="EMBL/GenBank/DDBJ databases">
        <authorList>
            <consortium name="Pathogen Informatics"/>
        </authorList>
    </citation>
    <scope>NUCLEOTIDE SEQUENCE</scope>
</reference>
<dbReference type="OrthoDB" id="26525at2759"/>
<organism evidence="1 2">
    <name type="scientific">Protopolystoma xenopodis</name>
    <dbReference type="NCBI Taxonomy" id="117903"/>
    <lineage>
        <taxon>Eukaryota</taxon>
        <taxon>Metazoa</taxon>
        <taxon>Spiralia</taxon>
        <taxon>Lophotrochozoa</taxon>
        <taxon>Platyhelminthes</taxon>
        <taxon>Monogenea</taxon>
        <taxon>Polyopisthocotylea</taxon>
        <taxon>Polystomatidea</taxon>
        <taxon>Polystomatidae</taxon>
        <taxon>Protopolystoma</taxon>
    </lineage>
</organism>
<dbReference type="SUPFAM" id="SSF47473">
    <property type="entry name" value="EF-hand"/>
    <property type="match status" value="1"/>
</dbReference>